<reference evidence="3" key="1">
    <citation type="submission" date="2021-01" db="EMBL/GenBank/DDBJ databases">
        <title>Caligus Genome Assembly.</title>
        <authorList>
            <person name="Gallardo-Escarate C."/>
        </authorList>
    </citation>
    <scope>NUCLEOTIDE SEQUENCE [LARGE SCALE GENOMIC DNA]</scope>
</reference>
<dbReference type="EMBL" id="CP045899">
    <property type="protein sequence ID" value="QQP40744.1"/>
    <property type="molecule type" value="Genomic_DNA"/>
</dbReference>
<protein>
    <submittedName>
        <fullName evidence="2">Uncharacterized protein</fullName>
    </submittedName>
</protein>
<feature type="region of interest" description="Disordered" evidence="1">
    <location>
        <begin position="96"/>
        <end position="148"/>
    </location>
</feature>
<evidence type="ECO:0000256" key="1">
    <source>
        <dbReference type="SAM" id="MobiDB-lite"/>
    </source>
</evidence>
<gene>
    <name evidence="2" type="ORF">FKW44_014894</name>
</gene>
<evidence type="ECO:0000313" key="2">
    <source>
        <dbReference type="EMBL" id="QQP40744.1"/>
    </source>
</evidence>
<keyword evidence="3" id="KW-1185">Reference proteome</keyword>
<name>A0A7T8GZM4_CALRO</name>
<sequence>MRSSNIDVKKKNVDVKKNNVDMKKKNVDMKNWRQLKKSEDAKASQSHIGSNLASSYPRETTVKACSLPQALMANLVPRSNGNVTVAINNHCTPHFEDQSGPITTHTSIPKEHESSFLPPLYPCKRPTISPESPCPLQPSTSSYKGPHRAPTPLWLQGYNYSPCNTHS</sequence>
<accession>A0A7T8GZM4</accession>
<evidence type="ECO:0000313" key="3">
    <source>
        <dbReference type="Proteomes" id="UP000595437"/>
    </source>
</evidence>
<proteinExistence type="predicted"/>
<dbReference type="Proteomes" id="UP000595437">
    <property type="component" value="Chromosome 10"/>
</dbReference>
<organism evidence="2 3">
    <name type="scientific">Caligus rogercresseyi</name>
    <name type="common">Sea louse</name>
    <dbReference type="NCBI Taxonomy" id="217165"/>
    <lineage>
        <taxon>Eukaryota</taxon>
        <taxon>Metazoa</taxon>
        <taxon>Ecdysozoa</taxon>
        <taxon>Arthropoda</taxon>
        <taxon>Crustacea</taxon>
        <taxon>Multicrustacea</taxon>
        <taxon>Hexanauplia</taxon>
        <taxon>Copepoda</taxon>
        <taxon>Siphonostomatoida</taxon>
        <taxon>Caligidae</taxon>
        <taxon>Caligus</taxon>
    </lineage>
</organism>
<dbReference type="AlphaFoldDB" id="A0A7T8GZM4"/>